<organism evidence="9 10">
    <name type="scientific">Phenylobacterium parvum</name>
    <dbReference type="NCBI Taxonomy" id="2201350"/>
    <lineage>
        <taxon>Bacteria</taxon>
        <taxon>Pseudomonadati</taxon>
        <taxon>Pseudomonadota</taxon>
        <taxon>Alphaproteobacteria</taxon>
        <taxon>Caulobacterales</taxon>
        <taxon>Caulobacteraceae</taxon>
        <taxon>Phenylobacterium</taxon>
    </lineage>
</organism>
<sequence length="402" mass="44768">MKIDLLAPASFAAGHPLAQYDWLRENDPVHWHEEPGGRGFWAVTRYADVRAVDRGFETYSSEPTIMIPDPAEESAAFGPYKMMLMMDPPDHTGFRKLIRSEFTLPTAKMREARIQALARQIVDAVIEKGECDFVAEVAGEMPSYVIAELLGLPLEDGRELYKLTEVIHTAPEAQAPGAGAQAVMKMFEYGSKLMAEKRARPGDDLASRLLACEVDGRRLEDMEFLLFFLLLIDAGGDTTRNLLASGLNAMLDHPDQLAWLKADLPGRLPAAREELLRWTTPVIYMRRTARADAELGGKTIRKGDKVVMYFGAANRDPARFDRAAQLDLARAQNAHIAFGNGPHVCLGQHIARIEIDAMLVEVLSRMEEVERTAPPEWLASNFISGPRTMPVRFRAGRRVGVE</sequence>
<dbReference type="PROSITE" id="PS00086">
    <property type="entry name" value="CYTOCHROME_P450"/>
    <property type="match status" value="1"/>
</dbReference>
<dbReference type="PRINTS" id="PR00359">
    <property type="entry name" value="BP450"/>
</dbReference>
<dbReference type="RefSeq" id="WP_110450495.1">
    <property type="nucleotide sequence ID" value="NZ_CP029479.1"/>
</dbReference>
<dbReference type="EMBL" id="CP029479">
    <property type="protein sequence ID" value="AWM77928.1"/>
    <property type="molecule type" value="Genomic_DNA"/>
</dbReference>
<accession>A0A2Z3I2D2</accession>
<evidence type="ECO:0000256" key="7">
    <source>
        <dbReference type="ARBA" id="ARBA00043906"/>
    </source>
</evidence>
<evidence type="ECO:0000256" key="2">
    <source>
        <dbReference type="ARBA" id="ARBA00022617"/>
    </source>
</evidence>
<dbReference type="InterPro" id="IPR002397">
    <property type="entry name" value="Cyt_P450_B"/>
</dbReference>
<dbReference type="InterPro" id="IPR001128">
    <property type="entry name" value="Cyt_P450"/>
</dbReference>
<dbReference type="FunFam" id="1.10.630.10:FF:000018">
    <property type="entry name" value="Cytochrome P450 monooxygenase"/>
    <property type="match status" value="1"/>
</dbReference>
<reference evidence="10" key="1">
    <citation type="submission" date="2018-05" db="EMBL/GenBank/DDBJ databases">
        <title>Genome sequencing of Phenylobacterium sp. HYN0004.</title>
        <authorList>
            <person name="Yi H."/>
            <person name="Baek C."/>
        </authorList>
    </citation>
    <scope>NUCLEOTIDE SEQUENCE [LARGE SCALE GENOMIC DNA]</scope>
    <source>
        <strain evidence="10">HYN0004</strain>
    </source>
</reference>
<dbReference type="OrthoDB" id="9801155at2"/>
<evidence type="ECO:0000256" key="5">
    <source>
        <dbReference type="ARBA" id="ARBA00023004"/>
    </source>
</evidence>
<evidence type="ECO:0000256" key="8">
    <source>
        <dbReference type="RuleBase" id="RU000461"/>
    </source>
</evidence>
<dbReference type="AlphaFoldDB" id="A0A2Z3I2D2"/>
<dbReference type="GO" id="GO:0006707">
    <property type="term" value="P:cholesterol catabolic process"/>
    <property type="evidence" value="ECO:0007669"/>
    <property type="project" value="TreeGrafter"/>
</dbReference>
<comment type="similarity">
    <text evidence="1 8">Belongs to the cytochrome P450 family.</text>
</comment>
<proteinExistence type="inferred from homology"/>
<dbReference type="SUPFAM" id="SSF48264">
    <property type="entry name" value="Cytochrome P450"/>
    <property type="match status" value="1"/>
</dbReference>
<dbReference type="GO" id="GO:0036199">
    <property type="term" value="F:cholest-4-en-3-one 26-monooxygenase activity"/>
    <property type="evidence" value="ECO:0007669"/>
    <property type="project" value="TreeGrafter"/>
</dbReference>
<keyword evidence="4 8" id="KW-0560">Oxidoreductase</keyword>
<dbReference type="Gene3D" id="1.10.630.10">
    <property type="entry name" value="Cytochrome P450"/>
    <property type="match status" value="1"/>
</dbReference>
<dbReference type="Pfam" id="PF00067">
    <property type="entry name" value="p450"/>
    <property type="match status" value="1"/>
</dbReference>
<dbReference type="InterPro" id="IPR017972">
    <property type="entry name" value="Cyt_P450_CS"/>
</dbReference>
<evidence type="ECO:0000313" key="9">
    <source>
        <dbReference type="EMBL" id="AWM77928.1"/>
    </source>
</evidence>
<evidence type="ECO:0000256" key="1">
    <source>
        <dbReference type="ARBA" id="ARBA00010617"/>
    </source>
</evidence>
<dbReference type="CDD" id="cd11033">
    <property type="entry name" value="CYP142-like"/>
    <property type="match status" value="1"/>
</dbReference>
<evidence type="ECO:0000256" key="4">
    <source>
        <dbReference type="ARBA" id="ARBA00023002"/>
    </source>
</evidence>
<dbReference type="GO" id="GO:0008395">
    <property type="term" value="F:steroid hydroxylase activity"/>
    <property type="evidence" value="ECO:0007669"/>
    <property type="project" value="TreeGrafter"/>
</dbReference>
<keyword evidence="3 8" id="KW-0479">Metal-binding</keyword>
<dbReference type="Proteomes" id="UP000247763">
    <property type="component" value="Chromosome"/>
</dbReference>
<dbReference type="PANTHER" id="PTHR46696">
    <property type="entry name" value="P450, PUTATIVE (EUROFUNG)-RELATED"/>
    <property type="match status" value="1"/>
</dbReference>
<protein>
    <submittedName>
        <fullName evidence="9">Cytochrome P450</fullName>
    </submittedName>
</protein>
<evidence type="ECO:0000256" key="6">
    <source>
        <dbReference type="ARBA" id="ARBA00023033"/>
    </source>
</evidence>
<gene>
    <name evidence="9" type="ORF">HYN04_09255</name>
</gene>
<dbReference type="GO" id="GO:0020037">
    <property type="term" value="F:heme binding"/>
    <property type="evidence" value="ECO:0007669"/>
    <property type="project" value="InterPro"/>
</dbReference>
<dbReference type="KEGG" id="phb:HYN04_09255"/>
<dbReference type="PANTHER" id="PTHR46696:SF4">
    <property type="entry name" value="BIOTIN BIOSYNTHESIS CYTOCHROME P450"/>
    <property type="match status" value="1"/>
</dbReference>
<keyword evidence="10" id="KW-1185">Reference proteome</keyword>
<dbReference type="InterPro" id="IPR036396">
    <property type="entry name" value="Cyt_P450_sf"/>
</dbReference>
<evidence type="ECO:0000313" key="10">
    <source>
        <dbReference type="Proteomes" id="UP000247763"/>
    </source>
</evidence>
<keyword evidence="6 8" id="KW-0503">Monooxygenase</keyword>
<comment type="function">
    <text evidence="7">Cytochromes P450 are a group of heme-thiolate monooxygenases. They oxidize a variety of structurally unrelated compounds, including steroids, fatty acids, and xenobiotics.</text>
</comment>
<keyword evidence="2 8" id="KW-0349">Heme</keyword>
<evidence type="ECO:0000256" key="3">
    <source>
        <dbReference type="ARBA" id="ARBA00022723"/>
    </source>
</evidence>
<name>A0A2Z3I2D2_9CAUL</name>
<keyword evidence="5 8" id="KW-0408">Iron</keyword>
<dbReference type="GO" id="GO:0005506">
    <property type="term" value="F:iron ion binding"/>
    <property type="evidence" value="ECO:0007669"/>
    <property type="project" value="InterPro"/>
</dbReference>